<dbReference type="InterPro" id="IPR007920">
    <property type="entry name" value="UPF0223"/>
</dbReference>
<dbReference type="EMBL" id="QJJR01000002">
    <property type="protein sequence ID" value="PXW92632.1"/>
    <property type="molecule type" value="Genomic_DNA"/>
</dbReference>
<organism evidence="1 2">
    <name type="scientific">Streptohalobacillus salinus</name>
    <dbReference type="NCBI Taxonomy" id="621096"/>
    <lineage>
        <taxon>Bacteria</taxon>
        <taxon>Bacillati</taxon>
        <taxon>Bacillota</taxon>
        <taxon>Bacilli</taxon>
        <taxon>Bacillales</taxon>
        <taxon>Bacillaceae</taxon>
        <taxon>Streptohalobacillus</taxon>
    </lineage>
</organism>
<keyword evidence="2" id="KW-1185">Reference proteome</keyword>
<dbReference type="SUPFAM" id="SSF158504">
    <property type="entry name" value="BH2638-like"/>
    <property type="match status" value="1"/>
</dbReference>
<dbReference type="Gene3D" id="1.10.220.80">
    <property type="entry name" value="BH2638-like"/>
    <property type="match status" value="1"/>
</dbReference>
<gene>
    <name evidence="1" type="ORF">DES38_102216</name>
</gene>
<evidence type="ECO:0000313" key="2">
    <source>
        <dbReference type="Proteomes" id="UP000247922"/>
    </source>
</evidence>
<evidence type="ECO:0000313" key="1">
    <source>
        <dbReference type="EMBL" id="PXW92632.1"/>
    </source>
</evidence>
<dbReference type="Pfam" id="PF05256">
    <property type="entry name" value="UPF0223"/>
    <property type="match status" value="1"/>
</dbReference>
<dbReference type="InterPro" id="IPR023324">
    <property type="entry name" value="BH2638-like_sf"/>
</dbReference>
<dbReference type="AlphaFoldDB" id="A0A2V3WUI5"/>
<proteinExistence type="predicted"/>
<dbReference type="Proteomes" id="UP000247922">
    <property type="component" value="Unassembled WGS sequence"/>
</dbReference>
<comment type="caution">
    <text evidence="1">The sequence shown here is derived from an EMBL/GenBank/DDBJ whole genome shotgun (WGS) entry which is preliminary data.</text>
</comment>
<accession>A0A2V3WUI5</accession>
<name>A0A2V3WUI5_9BACI</name>
<sequence>MNYSFPIDLDWSTEEMVKVVEYLDIVEKSYHQAVSTKELIDKYKAFKTVVSSKGEEKQIGRKFEKDTGYSLYQTIETAKRTEKMYLKMNNGK</sequence>
<dbReference type="PIRSF" id="PIRSF037260">
    <property type="entry name" value="UPF0223"/>
    <property type="match status" value="1"/>
</dbReference>
<protein>
    <submittedName>
        <fullName evidence="1">Uncharacterized protein YktA (UPF0223 family)</fullName>
    </submittedName>
</protein>
<dbReference type="NCBIfam" id="NF003353">
    <property type="entry name" value="PRK04387.1"/>
    <property type="match status" value="1"/>
</dbReference>
<reference evidence="1 2" key="1">
    <citation type="submission" date="2018-05" db="EMBL/GenBank/DDBJ databases">
        <title>Genomic Encyclopedia of Type Strains, Phase IV (KMG-IV): sequencing the most valuable type-strain genomes for metagenomic binning, comparative biology and taxonomic classification.</title>
        <authorList>
            <person name="Goeker M."/>
        </authorList>
    </citation>
    <scope>NUCLEOTIDE SEQUENCE [LARGE SCALE GENOMIC DNA]</scope>
    <source>
        <strain evidence="1 2">DSM 22440</strain>
    </source>
</reference>
<dbReference type="OrthoDB" id="1649074at2"/>
<dbReference type="RefSeq" id="WP_110250507.1">
    <property type="nucleotide sequence ID" value="NZ_QJJR01000002.1"/>
</dbReference>